<proteinExistence type="predicted"/>
<organism evidence="2">
    <name type="scientific">viral metagenome</name>
    <dbReference type="NCBI Taxonomy" id="1070528"/>
    <lineage>
        <taxon>unclassified sequences</taxon>
        <taxon>metagenomes</taxon>
        <taxon>organismal metagenomes</taxon>
    </lineage>
</organism>
<gene>
    <name evidence="1" type="ORF">MM415A04273_0004</name>
    <name evidence="2" type="ORF">MM415B02492_0003</name>
</gene>
<dbReference type="AlphaFoldDB" id="A0A6M3L574"/>
<dbReference type="EMBL" id="MT142871">
    <property type="protein sequence ID" value="QJA89810.1"/>
    <property type="molecule type" value="Genomic_DNA"/>
</dbReference>
<name>A0A6M3L574_9ZZZZ</name>
<reference evidence="2" key="1">
    <citation type="submission" date="2020-03" db="EMBL/GenBank/DDBJ databases">
        <title>The deep terrestrial virosphere.</title>
        <authorList>
            <person name="Holmfeldt K."/>
            <person name="Nilsson E."/>
            <person name="Simone D."/>
            <person name="Lopez-Fernandez M."/>
            <person name="Wu X."/>
            <person name="de Brujin I."/>
            <person name="Lundin D."/>
            <person name="Andersson A."/>
            <person name="Bertilsson S."/>
            <person name="Dopson M."/>
        </authorList>
    </citation>
    <scope>NUCLEOTIDE SEQUENCE</scope>
    <source>
        <strain evidence="1">MM415A04273</strain>
        <strain evidence="2">MM415B02492</strain>
    </source>
</reference>
<dbReference type="EMBL" id="MT141737">
    <property type="protein sequence ID" value="QJA69798.1"/>
    <property type="molecule type" value="Genomic_DNA"/>
</dbReference>
<evidence type="ECO:0000313" key="2">
    <source>
        <dbReference type="EMBL" id="QJA89810.1"/>
    </source>
</evidence>
<sequence length="79" mass="9227">MSKHCIICDSEEWDYDVVDGVFDYCRGCHERVQKKLEKYSKNEDGLYRLSDLLRAAADTRDGYKAEAVADTIHNLHERM</sequence>
<protein>
    <submittedName>
        <fullName evidence="2">Uncharacterized protein</fullName>
    </submittedName>
</protein>
<evidence type="ECO:0000313" key="1">
    <source>
        <dbReference type="EMBL" id="QJA69798.1"/>
    </source>
</evidence>
<accession>A0A6M3L574</accession>